<comment type="caution">
    <text evidence="1">The sequence shown here is derived from an EMBL/GenBank/DDBJ whole genome shotgun (WGS) entry which is preliminary data.</text>
</comment>
<name>A0A0F9E4F0_9ZZZZ</name>
<dbReference type="Gene3D" id="3.40.50.1820">
    <property type="entry name" value="alpha/beta hydrolase"/>
    <property type="match status" value="1"/>
</dbReference>
<proteinExistence type="predicted"/>
<dbReference type="AlphaFoldDB" id="A0A0F9E4F0"/>
<reference evidence="1" key="1">
    <citation type="journal article" date="2015" name="Nature">
        <title>Complex archaea that bridge the gap between prokaryotes and eukaryotes.</title>
        <authorList>
            <person name="Spang A."/>
            <person name="Saw J.H."/>
            <person name="Jorgensen S.L."/>
            <person name="Zaremba-Niedzwiedzka K."/>
            <person name="Martijn J."/>
            <person name="Lind A.E."/>
            <person name="van Eijk R."/>
            <person name="Schleper C."/>
            <person name="Guy L."/>
            <person name="Ettema T.J."/>
        </authorList>
    </citation>
    <scope>NUCLEOTIDE SEQUENCE</scope>
</reference>
<evidence type="ECO:0000313" key="1">
    <source>
        <dbReference type="EMBL" id="KKL68863.1"/>
    </source>
</evidence>
<feature type="non-terminal residue" evidence="1">
    <location>
        <position position="1"/>
    </location>
</feature>
<organism evidence="1">
    <name type="scientific">marine sediment metagenome</name>
    <dbReference type="NCBI Taxonomy" id="412755"/>
    <lineage>
        <taxon>unclassified sequences</taxon>
        <taxon>metagenomes</taxon>
        <taxon>ecological metagenomes</taxon>
    </lineage>
</organism>
<accession>A0A0F9E4F0</accession>
<gene>
    <name evidence="1" type="ORF">LCGC14_2120750</name>
</gene>
<dbReference type="SUPFAM" id="SSF53474">
    <property type="entry name" value="alpha/beta-Hydrolases"/>
    <property type="match status" value="1"/>
</dbReference>
<dbReference type="InterPro" id="IPR029058">
    <property type="entry name" value="AB_hydrolase_fold"/>
</dbReference>
<evidence type="ECO:0008006" key="2">
    <source>
        <dbReference type="Google" id="ProtNLM"/>
    </source>
</evidence>
<dbReference type="EMBL" id="LAZR01026400">
    <property type="protein sequence ID" value="KKL68863.1"/>
    <property type="molecule type" value="Genomic_DNA"/>
</dbReference>
<protein>
    <recommendedName>
        <fullName evidence="2">Alpha/beta hydrolase</fullName>
    </recommendedName>
</protein>
<sequence length="105" mass="12256">SLSEGIRTLISKGYKFTVNAMWEEMKNVNLTKEIQSIKVPIYFFEGKYDMTIPTVLVEKFYDNLNAEKGKKLIVFENSAHFPMIEEKESYQELLINVVLKESQNI</sequence>